<dbReference type="EMBL" id="CP093442">
    <property type="protein sequence ID" value="UOF02657.1"/>
    <property type="molecule type" value="Genomic_DNA"/>
</dbReference>
<reference evidence="5" key="1">
    <citation type="submission" date="2022-03" db="EMBL/GenBank/DDBJ databases">
        <title>Genome Identification and Characterization of new species Bdellovibrio reynosense LBG001 sp. nov. from a Mexico soil sample.</title>
        <authorList>
            <person name="Camilli A."/>
            <person name="Ajao Y."/>
            <person name="Guo X."/>
        </authorList>
    </citation>
    <scope>NUCLEOTIDE SEQUENCE</scope>
    <source>
        <strain evidence="5">LBG001</strain>
    </source>
</reference>
<comment type="similarity">
    <text evidence="1">Belongs to the EndA/NucM nuclease family.</text>
</comment>
<evidence type="ECO:0000313" key="5">
    <source>
        <dbReference type="EMBL" id="UOF02657.1"/>
    </source>
</evidence>
<evidence type="ECO:0000256" key="1">
    <source>
        <dbReference type="ARBA" id="ARBA00006429"/>
    </source>
</evidence>
<dbReference type="SUPFAM" id="SSF54060">
    <property type="entry name" value="His-Me finger endonucleases"/>
    <property type="match status" value="1"/>
</dbReference>
<name>A0ABY4CFJ3_9BACT</name>
<keyword evidence="5" id="KW-0255">Endonuclease</keyword>
<dbReference type="Pfam" id="PF04231">
    <property type="entry name" value="Endonuclease_1"/>
    <property type="match status" value="1"/>
</dbReference>
<gene>
    <name evidence="5" type="ORF">MNR06_06800</name>
</gene>
<dbReference type="PANTHER" id="PTHR33607">
    <property type="entry name" value="ENDONUCLEASE-1"/>
    <property type="match status" value="1"/>
</dbReference>
<organism evidence="5 6">
    <name type="scientific">Bdellovibrio reynosensis</name>
    <dbReference type="NCBI Taxonomy" id="2835041"/>
    <lineage>
        <taxon>Bacteria</taxon>
        <taxon>Pseudomonadati</taxon>
        <taxon>Bdellovibrionota</taxon>
        <taxon>Bdellovibrionia</taxon>
        <taxon>Bdellovibrionales</taxon>
        <taxon>Pseudobdellovibrionaceae</taxon>
        <taxon>Bdellovibrio</taxon>
    </lineage>
</organism>
<dbReference type="InterPro" id="IPR007346">
    <property type="entry name" value="Endonuclease-I"/>
</dbReference>
<keyword evidence="3" id="KW-0378">Hydrolase</keyword>
<evidence type="ECO:0000256" key="3">
    <source>
        <dbReference type="ARBA" id="ARBA00022801"/>
    </source>
</evidence>
<evidence type="ECO:0000313" key="6">
    <source>
        <dbReference type="Proteomes" id="UP000830116"/>
    </source>
</evidence>
<dbReference type="PANTHER" id="PTHR33607:SF2">
    <property type="entry name" value="ENDONUCLEASE-1"/>
    <property type="match status" value="1"/>
</dbReference>
<sequence length="292" mass="33275">MKLTKLIKSVIVLSSLFVCVVEAAQNSPVIPYYGEEFYAAINAGESDETLVYKIKAVLRSYHVKQNGKPDLIVKSCLEQKGSPCYAHTPISYGEARKFLMGKFYLHSDGAGGYTVKDVYCDVERPARDFRKQAPKPNTIPDNKVINVEHTWPQSRFARKFSDDLQKSDLHHLFPTDSQLNAIRGNNLFGEVTTDLIDLKCPASRFGVGSAGPEDVFEPPQQHKGNVARALFYFSVRYDLFITGDEEKILRKWHREDPVDDEEMRRNNEIFKVQSNRNPFIDFPELVDSISNF</sequence>
<accession>A0ABY4CFJ3</accession>
<dbReference type="GO" id="GO:0004519">
    <property type="term" value="F:endonuclease activity"/>
    <property type="evidence" value="ECO:0007669"/>
    <property type="project" value="UniProtKB-KW"/>
</dbReference>
<dbReference type="Proteomes" id="UP000830116">
    <property type="component" value="Chromosome"/>
</dbReference>
<feature type="signal peptide" evidence="4">
    <location>
        <begin position="1"/>
        <end position="23"/>
    </location>
</feature>
<keyword evidence="6" id="KW-1185">Reference proteome</keyword>
<dbReference type="RefSeq" id="WP_243540394.1">
    <property type="nucleotide sequence ID" value="NZ_CP093442.1"/>
</dbReference>
<protein>
    <submittedName>
        <fullName evidence="5">Endonuclease</fullName>
    </submittedName>
</protein>
<proteinExistence type="inferred from homology"/>
<evidence type="ECO:0000256" key="4">
    <source>
        <dbReference type="SAM" id="SignalP"/>
    </source>
</evidence>
<keyword evidence="4" id="KW-0732">Signal</keyword>
<evidence type="ECO:0000256" key="2">
    <source>
        <dbReference type="ARBA" id="ARBA00022722"/>
    </source>
</evidence>
<keyword evidence="2" id="KW-0540">Nuclease</keyword>
<dbReference type="InterPro" id="IPR044925">
    <property type="entry name" value="His-Me_finger_sf"/>
</dbReference>
<feature type="chain" id="PRO_5045582458" evidence="4">
    <location>
        <begin position="24"/>
        <end position="292"/>
    </location>
</feature>